<dbReference type="AlphaFoldDB" id="F8MSE9"/>
<evidence type="ECO:0000313" key="1">
    <source>
        <dbReference type="EMBL" id="EGO55889.1"/>
    </source>
</evidence>
<dbReference type="Proteomes" id="UP000008065">
    <property type="component" value="Unassembled WGS sequence"/>
</dbReference>
<dbReference type="OrthoDB" id="9997739at2759"/>
<keyword evidence="2" id="KW-1185">Reference proteome</keyword>
<reference evidence="2" key="1">
    <citation type="journal article" date="2011" name="Genetics">
        <title>Massive changes in genome architecture accompany the transition to self-fertility in the filamentous fungus Neurospora tetrasperma.</title>
        <authorList>
            <person name="Ellison C.E."/>
            <person name="Stajich J.E."/>
            <person name="Jacobson D.J."/>
            <person name="Natvig D.O."/>
            <person name="Lapidus A."/>
            <person name="Foster B."/>
            <person name="Aerts A."/>
            <person name="Riley R."/>
            <person name="Lindquist E.A."/>
            <person name="Grigoriev I.V."/>
            <person name="Taylor J.W."/>
        </authorList>
    </citation>
    <scope>NUCLEOTIDE SEQUENCE [LARGE SCALE GENOMIC DNA]</scope>
    <source>
        <strain evidence="2">FGSC 2508 / P0657</strain>
    </source>
</reference>
<evidence type="ECO:0000313" key="2">
    <source>
        <dbReference type="Proteomes" id="UP000008065"/>
    </source>
</evidence>
<name>F8MSE9_NEUT8</name>
<evidence type="ECO:0008006" key="3">
    <source>
        <dbReference type="Google" id="ProtNLM"/>
    </source>
</evidence>
<dbReference type="VEuPathDB" id="FungiDB:NEUTE1DRAFT_112364"/>
<dbReference type="EMBL" id="GL891306">
    <property type="protein sequence ID" value="EGO55889.1"/>
    <property type="molecule type" value="Genomic_DNA"/>
</dbReference>
<dbReference type="HOGENOM" id="CLU_960072_0_0_1"/>
<dbReference type="GeneID" id="20822613"/>
<organism evidence="1 2">
    <name type="scientific">Neurospora tetrasperma (strain FGSC 2508 / ATCC MYA-4615 / P0657)</name>
    <dbReference type="NCBI Taxonomy" id="510951"/>
    <lineage>
        <taxon>Eukaryota</taxon>
        <taxon>Fungi</taxon>
        <taxon>Dikarya</taxon>
        <taxon>Ascomycota</taxon>
        <taxon>Pezizomycotina</taxon>
        <taxon>Sordariomycetes</taxon>
        <taxon>Sordariomycetidae</taxon>
        <taxon>Sordariales</taxon>
        <taxon>Sordariaceae</taxon>
        <taxon>Neurospora</taxon>
    </lineage>
</organism>
<protein>
    <recommendedName>
        <fullName evidence="3">BTB domain-containing protein</fullName>
    </recommendedName>
</protein>
<accession>F8MSE9</accession>
<gene>
    <name evidence="1" type="ORF">NEUTE1DRAFT_112364</name>
</gene>
<dbReference type="KEGG" id="nte:NEUTE1DRAFT112364"/>
<dbReference type="RefSeq" id="XP_009853659.1">
    <property type="nucleotide sequence ID" value="XM_009855357.1"/>
</dbReference>
<proteinExistence type="predicted"/>
<sequence>MAGNGNIPRLWWSPLDTGICALLSRDLQLFVCSSNLVKFLIGPSKSEYHISKSLIASLSDPLHAILSKHHDQNSSRQGGKAKPVDWSTFIDEDIFNLFVQYAYMGNYKLLIMSFPEQDILQKHQRYTDARKRNQNSYWIYESSPFVQPPTPGSVYRQIAQIWAFAMFHKIGCLQAIAYKDLRTAFQVLMRRPTALEGCFGLEEKVYREVVDVIGYIYHQGRRFWDDEKKTQGAHDGMRSNIASFARTYFCDYVDELGGEGPRIAVDMVTHNAKQIPWT</sequence>